<dbReference type="InterPro" id="IPR051983">
    <property type="entry name" value="WSB_SOCS-box_domain"/>
</dbReference>
<dbReference type="SUPFAM" id="SSF50978">
    <property type="entry name" value="WD40 repeat-like"/>
    <property type="match status" value="1"/>
</dbReference>
<name>A0AAE0YXZ5_9GAST</name>
<proteinExistence type="predicted"/>
<dbReference type="SMART" id="SM00320">
    <property type="entry name" value="WD40"/>
    <property type="match status" value="3"/>
</dbReference>
<dbReference type="Gene3D" id="2.130.10.10">
    <property type="entry name" value="YVTN repeat-like/Quinoprotein amine dehydrogenase"/>
    <property type="match status" value="1"/>
</dbReference>
<dbReference type="InterPro" id="IPR036322">
    <property type="entry name" value="WD40_repeat_dom_sf"/>
</dbReference>
<dbReference type="InterPro" id="IPR024977">
    <property type="entry name" value="Apc4-like_WD40_dom"/>
</dbReference>
<organism evidence="3 4">
    <name type="scientific">Elysia crispata</name>
    <name type="common">lettuce slug</name>
    <dbReference type="NCBI Taxonomy" id="231223"/>
    <lineage>
        <taxon>Eukaryota</taxon>
        <taxon>Metazoa</taxon>
        <taxon>Spiralia</taxon>
        <taxon>Lophotrochozoa</taxon>
        <taxon>Mollusca</taxon>
        <taxon>Gastropoda</taxon>
        <taxon>Heterobranchia</taxon>
        <taxon>Euthyneura</taxon>
        <taxon>Panpulmonata</taxon>
        <taxon>Sacoglossa</taxon>
        <taxon>Placobranchoidea</taxon>
        <taxon>Plakobranchidae</taxon>
        <taxon>Elysia</taxon>
    </lineage>
</organism>
<dbReference type="InterPro" id="IPR001680">
    <property type="entry name" value="WD40_rpt"/>
</dbReference>
<dbReference type="InterPro" id="IPR001496">
    <property type="entry name" value="SOCS_box"/>
</dbReference>
<comment type="caution">
    <text evidence="3">The sequence shown here is derived from an EMBL/GenBank/DDBJ whole genome shotgun (WGS) entry which is preliminary data.</text>
</comment>
<accession>A0AAE0YXZ5</accession>
<evidence type="ECO:0000256" key="1">
    <source>
        <dbReference type="ARBA" id="ARBA00022786"/>
    </source>
</evidence>
<dbReference type="Pfam" id="PF00400">
    <property type="entry name" value="WD40"/>
    <property type="match status" value="1"/>
</dbReference>
<gene>
    <name evidence="3" type="ORF">RRG08_004114</name>
</gene>
<feature type="domain" description="SOCS box" evidence="2">
    <location>
        <begin position="393"/>
        <end position="439"/>
    </location>
</feature>
<evidence type="ECO:0000259" key="2">
    <source>
        <dbReference type="PROSITE" id="PS50225"/>
    </source>
</evidence>
<dbReference type="PROSITE" id="PS50225">
    <property type="entry name" value="SOCS"/>
    <property type="match status" value="1"/>
</dbReference>
<keyword evidence="4" id="KW-1185">Reference proteome</keyword>
<dbReference type="Pfam" id="PF12894">
    <property type="entry name" value="ANAPC4_WD40"/>
    <property type="match status" value="1"/>
</dbReference>
<sequence>MGVELSTIKRVLKEQRLSQPCYPLTYYTHLDKDKWPSNEDGLVVDLQILPDKLMRGVDDGSWFWWCDAQFVRFRDDQLFATTSAFMPRAGLWTSVPNTFNGRVQVLNLHDPENIKCSVLSRTSSTVFPKVQPHPLGELVTYCGTGEVVVMTKQGDPIYSRSRDITNAVHVSCAIANNGVSLACLKRGMGVYFLETHLLDSVMTGDNALRCHLVCPGFVPPRFASDSVACKFSPDSKFIAVSSAAGYLFVVNKLKLEKYRIICPDLTEVGLSSAEAFDFNPRIPHECLAVGTRDNNLRLLNIDTEEVSLVEDVDEAIDCVRYSRDGVLLAVGMRNFDIIVYNSDDLSVLHRIRMSELCQGEMSRRVTGYPAILNLSFTQNGGHLASCSCEGHVRIWRMPRLHTLMELSRNSILRNTPICRVQQLKILPEKLRNFLLYKYF</sequence>
<dbReference type="AlphaFoldDB" id="A0AAE0YXZ5"/>
<evidence type="ECO:0000313" key="3">
    <source>
        <dbReference type="EMBL" id="KAK3758292.1"/>
    </source>
</evidence>
<dbReference type="PANTHER" id="PTHR15622:SF2">
    <property type="entry name" value="U4_U6 SMALL NUCLEAR RIBONUCLEOPROTEIN PRP4"/>
    <property type="match status" value="1"/>
</dbReference>
<dbReference type="EMBL" id="JAWDGP010005274">
    <property type="protein sequence ID" value="KAK3758292.1"/>
    <property type="molecule type" value="Genomic_DNA"/>
</dbReference>
<dbReference type="Proteomes" id="UP001283361">
    <property type="component" value="Unassembled WGS sequence"/>
</dbReference>
<evidence type="ECO:0000313" key="4">
    <source>
        <dbReference type="Proteomes" id="UP001283361"/>
    </source>
</evidence>
<dbReference type="InterPro" id="IPR015943">
    <property type="entry name" value="WD40/YVTN_repeat-like_dom_sf"/>
</dbReference>
<dbReference type="PANTHER" id="PTHR15622">
    <property type="entry name" value="WD40 REPEAT PROTEIN"/>
    <property type="match status" value="1"/>
</dbReference>
<protein>
    <recommendedName>
        <fullName evidence="2">SOCS box domain-containing protein</fullName>
    </recommendedName>
</protein>
<keyword evidence="1" id="KW-0833">Ubl conjugation pathway</keyword>
<reference evidence="3" key="1">
    <citation type="journal article" date="2023" name="G3 (Bethesda)">
        <title>A reference genome for the long-term kleptoplast-retaining sea slug Elysia crispata morphotype clarki.</title>
        <authorList>
            <person name="Eastman K.E."/>
            <person name="Pendleton A.L."/>
            <person name="Shaikh M.A."/>
            <person name="Suttiyut T."/>
            <person name="Ogas R."/>
            <person name="Tomko P."/>
            <person name="Gavelis G."/>
            <person name="Widhalm J.R."/>
            <person name="Wisecaver J.H."/>
        </authorList>
    </citation>
    <scope>NUCLEOTIDE SEQUENCE</scope>
    <source>
        <strain evidence="3">ECLA1</strain>
    </source>
</reference>
<dbReference type="GO" id="GO:0000209">
    <property type="term" value="P:protein polyubiquitination"/>
    <property type="evidence" value="ECO:0007669"/>
    <property type="project" value="TreeGrafter"/>
</dbReference>